<dbReference type="AlphaFoldDB" id="A0AAW1TNH8"/>
<dbReference type="EMBL" id="JARQZJ010000001">
    <property type="protein sequence ID" value="KAK9869887.1"/>
    <property type="molecule type" value="Genomic_DNA"/>
</dbReference>
<comment type="caution">
    <text evidence="1">The sequence shown here is derived from an EMBL/GenBank/DDBJ whole genome shotgun (WGS) entry which is preliminary data.</text>
</comment>
<name>A0AAW1TNH8_9CUCU</name>
<accession>A0AAW1TNH8</accession>
<evidence type="ECO:0000313" key="1">
    <source>
        <dbReference type="EMBL" id="KAK9869887.1"/>
    </source>
</evidence>
<gene>
    <name evidence="1" type="ORF">WA026_003607</name>
</gene>
<reference evidence="1 2" key="1">
    <citation type="submission" date="2023-03" db="EMBL/GenBank/DDBJ databases">
        <title>Genome insight into feeding habits of ladybird beetles.</title>
        <authorList>
            <person name="Li H.-S."/>
            <person name="Huang Y.-H."/>
            <person name="Pang H."/>
        </authorList>
    </citation>
    <scope>NUCLEOTIDE SEQUENCE [LARGE SCALE GENOMIC DNA]</scope>
    <source>
        <strain evidence="1">SYSU_2023b</strain>
        <tissue evidence="1">Whole body</tissue>
    </source>
</reference>
<dbReference type="Proteomes" id="UP001431783">
    <property type="component" value="Unassembled WGS sequence"/>
</dbReference>
<organism evidence="1 2">
    <name type="scientific">Henosepilachna vigintioctopunctata</name>
    <dbReference type="NCBI Taxonomy" id="420089"/>
    <lineage>
        <taxon>Eukaryota</taxon>
        <taxon>Metazoa</taxon>
        <taxon>Ecdysozoa</taxon>
        <taxon>Arthropoda</taxon>
        <taxon>Hexapoda</taxon>
        <taxon>Insecta</taxon>
        <taxon>Pterygota</taxon>
        <taxon>Neoptera</taxon>
        <taxon>Endopterygota</taxon>
        <taxon>Coleoptera</taxon>
        <taxon>Polyphaga</taxon>
        <taxon>Cucujiformia</taxon>
        <taxon>Coccinelloidea</taxon>
        <taxon>Coccinellidae</taxon>
        <taxon>Epilachninae</taxon>
        <taxon>Epilachnini</taxon>
        <taxon>Henosepilachna</taxon>
    </lineage>
</organism>
<protein>
    <submittedName>
        <fullName evidence="1">Uncharacterized protein</fullName>
    </submittedName>
</protein>
<proteinExistence type="predicted"/>
<sequence length="146" mass="16429">MNRDDDDGVGFVAESHYLKSPSIAQQQAMALLQVPRRDDRASSVSSNISDLDVPIYSSDNLTTRVPTRRLSGVIKAQFLSCFVESIHFIKKYKSYPMDSEHIKGLEVREDLVNSDNTSSSTGPKNEWVRYKTVKVIPLNSFITNLC</sequence>
<keyword evidence="2" id="KW-1185">Reference proteome</keyword>
<evidence type="ECO:0000313" key="2">
    <source>
        <dbReference type="Proteomes" id="UP001431783"/>
    </source>
</evidence>